<dbReference type="InterPro" id="IPR036390">
    <property type="entry name" value="WH_DNA-bd_sf"/>
</dbReference>
<comment type="caution">
    <text evidence="7">The sequence shown here is derived from an EMBL/GenBank/DDBJ whole genome shotgun (WGS) entry which is preliminary data.</text>
</comment>
<keyword evidence="2 5" id="KW-0812">Transmembrane</keyword>
<accession>A0AAE3YXJ5</accession>
<feature type="transmembrane region" description="Helical" evidence="5">
    <location>
        <begin position="295"/>
        <end position="313"/>
    </location>
</feature>
<evidence type="ECO:0000256" key="2">
    <source>
        <dbReference type="ARBA" id="ARBA00022692"/>
    </source>
</evidence>
<feature type="transmembrane region" description="Helical" evidence="5">
    <location>
        <begin position="160"/>
        <end position="181"/>
    </location>
</feature>
<keyword evidence="8" id="KW-1185">Reference proteome</keyword>
<dbReference type="Proteomes" id="UP001183643">
    <property type="component" value="Unassembled WGS sequence"/>
</dbReference>
<dbReference type="Gene3D" id="1.20.1250.20">
    <property type="entry name" value="MFS general substrate transporter like domains"/>
    <property type="match status" value="2"/>
</dbReference>
<dbReference type="AlphaFoldDB" id="A0AAE3YXJ5"/>
<feature type="transmembrane region" description="Helical" evidence="5">
    <location>
        <begin position="220"/>
        <end position="240"/>
    </location>
</feature>
<dbReference type="GO" id="GO:0022857">
    <property type="term" value="F:transmembrane transporter activity"/>
    <property type="evidence" value="ECO:0007669"/>
    <property type="project" value="InterPro"/>
</dbReference>
<sequence length="628" mass="65650">MARRTLPLLALLGVPLVIATNTTWHGPALRDLATDVGGPTRSAWIISASLLATITAAPLAGRLGDRYGPRPLLMAGLATMATGAALGGRAGEMRTLIWTQVIYGVGAGTALVLAHVLTSQLAQADERAPFQDAFGLTYAAAGVLGPIPGGLLAEALSWRWLFHVTSASALLLLIAVALTAPRRHTAVRVPLDLAGVTLMAMIGTGALLAVFWAGSDGRGLPWTAGALGVTALLVAAFVACERRAALPVIPPELFTGSVFLTASTIGMLGGAALFATVGSLPPYLQLARDGGPATSALALLPLSAGLLASVAAGRVVVARTGRYRLLTRTGCVLVVIGMLILGRMEVSTPLALILLATLLIGLGLGLIYPMVQIAVQNATDARHLGVATFANLYIRWFGGAVGPMLFAAIVAGSLPARLSDANVMSAPQTPEAFALYVRVYTDGVHVGFHTLAVLLGVAVVLSWLLAEVPLRVTTPVLPPEMFGMAPAARPVDELERVLGALALREDAERLYGELATRARTGVGPGATWLLGRIGRLGSTTLDRVPAHRLLPPDRVAAWLTELRETGYVDGERELTLTPAGDAVWQRLAEARTETLARLLDGWHPDMSPEVVARLRHLARDLLAGPAPR</sequence>
<dbReference type="RefSeq" id="WP_310375939.1">
    <property type="nucleotide sequence ID" value="NZ_JAVDYB010000001.1"/>
</dbReference>
<evidence type="ECO:0000259" key="6">
    <source>
        <dbReference type="PROSITE" id="PS50850"/>
    </source>
</evidence>
<dbReference type="PROSITE" id="PS50850">
    <property type="entry name" value="MFS"/>
    <property type="match status" value="1"/>
</dbReference>
<dbReference type="InterPro" id="IPR036259">
    <property type="entry name" value="MFS_trans_sf"/>
</dbReference>
<feature type="transmembrane region" description="Helical" evidence="5">
    <location>
        <begin position="446"/>
        <end position="466"/>
    </location>
</feature>
<feature type="transmembrane region" description="Helical" evidence="5">
    <location>
        <begin position="325"/>
        <end position="344"/>
    </location>
</feature>
<evidence type="ECO:0000256" key="1">
    <source>
        <dbReference type="ARBA" id="ARBA00004651"/>
    </source>
</evidence>
<name>A0AAE3YXJ5_9ACTN</name>
<evidence type="ECO:0000256" key="4">
    <source>
        <dbReference type="ARBA" id="ARBA00023136"/>
    </source>
</evidence>
<feature type="domain" description="Major facilitator superfamily (MFS) profile" evidence="6">
    <location>
        <begin position="5"/>
        <end position="470"/>
    </location>
</feature>
<feature type="transmembrane region" description="Helical" evidence="5">
    <location>
        <begin position="193"/>
        <end position="214"/>
    </location>
</feature>
<evidence type="ECO:0000313" key="8">
    <source>
        <dbReference type="Proteomes" id="UP001183643"/>
    </source>
</evidence>
<dbReference type="PANTHER" id="PTHR23501">
    <property type="entry name" value="MAJOR FACILITATOR SUPERFAMILY"/>
    <property type="match status" value="1"/>
</dbReference>
<evidence type="ECO:0000256" key="5">
    <source>
        <dbReference type="SAM" id="Phobius"/>
    </source>
</evidence>
<dbReference type="EMBL" id="JAVDYB010000001">
    <property type="protein sequence ID" value="MDR7281032.1"/>
    <property type="molecule type" value="Genomic_DNA"/>
</dbReference>
<dbReference type="PANTHER" id="PTHR23501:SF197">
    <property type="entry name" value="COMD"/>
    <property type="match status" value="1"/>
</dbReference>
<dbReference type="InterPro" id="IPR020846">
    <property type="entry name" value="MFS_dom"/>
</dbReference>
<evidence type="ECO:0000313" key="7">
    <source>
        <dbReference type="EMBL" id="MDR7281032.1"/>
    </source>
</evidence>
<feature type="transmembrane region" description="Helical" evidence="5">
    <location>
        <begin position="72"/>
        <end position="91"/>
    </location>
</feature>
<gene>
    <name evidence="7" type="ORF">J2S41_007810</name>
</gene>
<protein>
    <submittedName>
        <fullName evidence="7">MFS family permease</fullName>
    </submittedName>
</protein>
<feature type="transmembrane region" description="Helical" evidence="5">
    <location>
        <begin position="97"/>
        <end position="118"/>
    </location>
</feature>
<dbReference type="InterPro" id="IPR005829">
    <property type="entry name" value="Sugar_transporter_CS"/>
</dbReference>
<feature type="transmembrane region" description="Helical" evidence="5">
    <location>
        <begin position="43"/>
        <end position="60"/>
    </location>
</feature>
<feature type="transmembrane region" description="Helical" evidence="5">
    <location>
        <begin position="350"/>
        <end position="371"/>
    </location>
</feature>
<keyword evidence="3 5" id="KW-1133">Transmembrane helix</keyword>
<evidence type="ECO:0000256" key="3">
    <source>
        <dbReference type="ARBA" id="ARBA00022989"/>
    </source>
</evidence>
<dbReference type="GO" id="GO:0005886">
    <property type="term" value="C:plasma membrane"/>
    <property type="evidence" value="ECO:0007669"/>
    <property type="project" value="UniProtKB-SubCell"/>
</dbReference>
<feature type="transmembrane region" description="Helical" evidence="5">
    <location>
        <begin position="130"/>
        <end position="148"/>
    </location>
</feature>
<dbReference type="SUPFAM" id="SSF46785">
    <property type="entry name" value="Winged helix' DNA-binding domain"/>
    <property type="match status" value="1"/>
</dbReference>
<dbReference type="PROSITE" id="PS00217">
    <property type="entry name" value="SUGAR_TRANSPORT_2"/>
    <property type="match status" value="1"/>
</dbReference>
<comment type="subcellular location">
    <subcellularLocation>
        <location evidence="1">Cell membrane</location>
        <topology evidence="1">Multi-pass membrane protein</topology>
    </subcellularLocation>
</comment>
<dbReference type="InterPro" id="IPR011701">
    <property type="entry name" value="MFS"/>
</dbReference>
<keyword evidence="4 5" id="KW-0472">Membrane</keyword>
<proteinExistence type="predicted"/>
<feature type="transmembrane region" description="Helical" evidence="5">
    <location>
        <begin position="392"/>
        <end position="414"/>
    </location>
</feature>
<organism evidence="7 8">
    <name type="scientific">Catenuloplanes atrovinosus</name>
    <dbReference type="NCBI Taxonomy" id="137266"/>
    <lineage>
        <taxon>Bacteria</taxon>
        <taxon>Bacillati</taxon>
        <taxon>Actinomycetota</taxon>
        <taxon>Actinomycetes</taxon>
        <taxon>Micromonosporales</taxon>
        <taxon>Micromonosporaceae</taxon>
        <taxon>Catenuloplanes</taxon>
    </lineage>
</organism>
<feature type="transmembrane region" description="Helical" evidence="5">
    <location>
        <begin position="252"/>
        <end position="275"/>
    </location>
</feature>
<reference evidence="7" key="1">
    <citation type="submission" date="2023-07" db="EMBL/GenBank/DDBJ databases">
        <title>Sequencing the genomes of 1000 actinobacteria strains.</title>
        <authorList>
            <person name="Klenk H.-P."/>
        </authorList>
    </citation>
    <scope>NUCLEOTIDE SEQUENCE</scope>
    <source>
        <strain evidence="7">DSM 44707</strain>
    </source>
</reference>
<dbReference type="Pfam" id="PF07690">
    <property type="entry name" value="MFS_1"/>
    <property type="match status" value="1"/>
</dbReference>
<dbReference type="SUPFAM" id="SSF103473">
    <property type="entry name" value="MFS general substrate transporter"/>
    <property type="match status" value="1"/>
</dbReference>